<protein>
    <submittedName>
        <fullName evidence="11">Prenylcysteine oxidase 1</fullName>
    </submittedName>
</protein>
<feature type="compositionally biased region" description="Polar residues" evidence="8">
    <location>
        <begin position="68"/>
        <end position="80"/>
    </location>
</feature>
<keyword evidence="3" id="KW-0285">Flavoprotein</keyword>
<sequence length="658" mass="71188">MASTTGRRRRRYGATNTRSQQSAVEPASGPAPGTDHGEAPARRGIDDLFLMVASSNPNRTDAALYGVPSSQPAPTGSPSTDDGARGSTGDASTTSASKGGQQPPPEKRKRGRPRKNGGVVGGAGQPAVKRQKARIVDNSVHEIRVTLRTLRKLFAEYEKRLESSGSVVNFEELRASLGPRLEPCELSPIDLEFIVNEFTASKYRPTLGVVLMERPGSFQPSTRQVGRPGLGEVGERLRQLWKEHKENTPVSGDDVAADRIRANGAVRWLKGCATTSTLSSTAWDYWSAAVASPARPSGRTRLSSFSAMEEASPYGFGTADRRLSTATISPILVAAGFIHFTDMPVPFLPFVASISVSTKISLCLFGTVVLAVMFIRQILKRKEIRVNTDRWIEVPPAKSKGKPVRVAVIGSGVSAAASCHYIRSLFSDEKDVSLSVFEMGSGSAGPIVDFDGKKYEAGHSIIADYNQAIKKLCLKMEVPLRSLLPGQQSIMLHTGSYPSFQSMGRTLLDMLSAVWRYGLQSPVEMRQTTSGCVLSFSNIYLLQQHGYVYDEPMELLKGMGADGDDFTSIIDKDARDYFITDRCIKGPLVDDLCTASLRYLYGLDCKSVNGLCANIAMADIEYENLYTPVGGADAVTSALLEESEARVVAGPNHHSDLS</sequence>
<dbReference type="InterPro" id="IPR017046">
    <property type="entry name" value="Prenylcysteine_Oxase1"/>
</dbReference>
<feature type="transmembrane region" description="Helical" evidence="9">
    <location>
        <begin position="347"/>
        <end position="375"/>
    </location>
</feature>
<dbReference type="SUPFAM" id="SSF51905">
    <property type="entry name" value="FAD/NAD(P)-binding domain"/>
    <property type="match status" value="1"/>
</dbReference>
<keyword evidence="9" id="KW-0472">Membrane</keyword>
<keyword evidence="5" id="KW-0274">FAD</keyword>
<dbReference type="GO" id="GO:0001735">
    <property type="term" value="F:prenylcysteine oxidase activity"/>
    <property type="evidence" value="ECO:0007669"/>
    <property type="project" value="InterPro"/>
</dbReference>
<keyword evidence="9" id="KW-0812">Transmembrane</keyword>
<evidence type="ECO:0000256" key="7">
    <source>
        <dbReference type="ARBA" id="ARBA00023180"/>
    </source>
</evidence>
<comment type="cofactor">
    <cofactor evidence="1">
        <name>FAD</name>
        <dbReference type="ChEBI" id="CHEBI:57692"/>
    </cofactor>
</comment>
<dbReference type="GO" id="GO:0030327">
    <property type="term" value="P:prenylated protein catabolic process"/>
    <property type="evidence" value="ECO:0007669"/>
    <property type="project" value="TreeGrafter"/>
</dbReference>
<evidence type="ECO:0000256" key="8">
    <source>
        <dbReference type="SAM" id="MobiDB-lite"/>
    </source>
</evidence>
<evidence type="ECO:0000256" key="4">
    <source>
        <dbReference type="ARBA" id="ARBA00022729"/>
    </source>
</evidence>
<feature type="transmembrane region" description="Helical" evidence="9">
    <location>
        <begin position="323"/>
        <end position="341"/>
    </location>
</feature>
<dbReference type="Proteomes" id="UP000541610">
    <property type="component" value="Unassembled WGS sequence"/>
</dbReference>
<keyword evidence="6" id="KW-0560">Oxidoreductase</keyword>
<evidence type="ECO:0000256" key="3">
    <source>
        <dbReference type="ARBA" id="ARBA00022630"/>
    </source>
</evidence>
<proteinExistence type="inferred from homology"/>
<reference evidence="11 12" key="1">
    <citation type="submission" date="2020-04" db="EMBL/GenBank/DDBJ databases">
        <title>Perkinsus olseni comparative genomics.</title>
        <authorList>
            <person name="Bogema D.R."/>
        </authorList>
    </citation>
    <scope>NUCLEOTIDE SEQUENCE [LARGE SCALE GENOMIC DNA]</scope>
    <source>
        <strain evidence="11">00978-12</strain>
    </source>
</reference>
<evidence type="ECO:0000256" key="6">
    <source>
        <dbReference type="ARBA" id="ARBA00023002"/>
    </source>
</evidence>
<keyword evidence="4" id="KW-0732">Signal</keyword>
<organism evidence="11 12">
    <name type="scientific">Perkinsus olseni</name>
    <name type="common">Perkinsus atlanticus</name>
    <dbReference type="NCBI Taxonomy" id="32597"/>
    <lineage>
        <taxon>Eukaryota</taxon>
        <taxon>Sar</taxon>
        <taxon>Alveolata</taxon>
        <taxon>Perkinsozoa</taxon>
        <taxon>Perkinsea</taxon>
        <taxon>Perkinsida</taxon>
        <taxon>Perkinsidae</taxon>
        <taxon>Perkinsus</taxon>
    </lineage>
</organism>
<dbReference type="AlphaFoldDB" id="A0A7J6PH22"/>
<dbReference type="PANTHER" id="PTHR15944:SF0">
    <property type="entry name" value="PRENYLCYSTEINE LYASE DOMAIN-CONTAINING PROTEIN"/>
    <property type="match status" value="1"/>
</dbReference>
<dbReference type="InterPro" id="IPR036188">
    <property type="entry name" value="FAD/NAD-bd_sf"/>
</dbReference>
<evidence type="ECO:0000256" key="9">
    <source>
        <dbReference type="SAM" id="Phobius"/>
    </source>
</evidence>
<evidence type="ECO:0000259" key="10">
    <source>
        <dbReference type="Pfam" id="PF07156"/>
    </source>
</evidence>
<evidence type="ECO:0000313" key="11">
    <source>
        <dbReference type="EMBL" id="KAF4695207.1"/>
    </source>
</evidence>
<evidence type="ECO:0000256" key="5">
    <source>
        <dbReference type="ARBA" id="ARBA00022827"/>
    </source>
</evidence>
<gene>
    <name evidence="11" type="primary">PCYOX1</name>
    <name evidence="11" type="ORF">FOZ60_005531</name>
</gene>
<feature type="region of interest" description="Disordered" evidence="8">
    <location>
        <begin position="1"/>
        <end position="132"/>
    </location>
</feature>
<dbReference type="Pfam" id="PF07156">
    <property type="entry name" value="Prenylcys_lyase"/>
    <property type="match status" value="1"/>
</dbReference>
<dbReference type="GO" id="GO:0030328">
    <property type="term" value="P:prenylcysteine catabolic process"/>
    <property type="evidence" value="ECO:0007669"/>
    <property type="project" value="InterPro"/>
</dbReference>
<keyword evidence="7" id="KW-0325">Glycoprotein</keyword>
<keyword evidence="9" id="KW-1133">Transmembrane helix</keyword>
<feature type="compositionally biased region" description="Low complexity" evidence="8">
    <location>
        <begin position="85"/>
        <end position="100"/>
    </location>
</feature>
<feature type="compositionally biased region" description="Basic and acidic residues" evidence="8">
    <location>
        <begin position="35"/>
        <end position="46"/>
    </location>
</feature>
<dbReference type="PANTHER" id="PTHR15944">
    <property type="entry name" value="FARNESYLCYSTEINE LYASE"/>
    <property type="match status" value="1"/>
</dbReference>
<evidence type="ECO:0000256" key="1">
    <source>
        <dbReference type="ARBA" id="ARBA00001974"/>
    </source>
</evidence>
<dbReference type="InterPro" id="IPR010795">
    <property type="entry name" value="Prenylcys_lyase"/>
</dbReference>
<dbReference type="OrthoDB" id="437369at2759"/>
<feature type="compositionally biased region" description="Basic residues" evidence="8">
    <location>
        <begin position="1"/>
        <end position="12"/>
    </location>
</feature>
<comment type="caution">
    <text evidence="11">The sequence shown here is derived from an EMBL/GenBank/DDBJ whole genome shotgun (WGS) entry which is preliminary data.</text>
</comment>
<evidence type="ECO:0000313" key="12">
    <source>
        <dbReference type="Proteomes" id="UP000541610"/>
    </source>
</evidence>
<name>A0A7J6PH22_PEROL</name>
<comment type="similarity">
    <text evidence="2">Belongs to the prenylcysteine oxidase family.</text>
</comment>
<accession>A0A7J6PH22</accession>
<feature type="domain" description="Prenylcysteine lyase" evidence="10">
    <location>
        <begin position="505"/>
        <end position="649"/>
    </location>
</feature>
<dbReference type="EMBL" id="JABANP010000023">
    <property type="protein sequence ID" value="KAF4695207.1"/>
    <property type="molecule type" value="Genomic_DNA"/>
</dbReference>
<evidence type="ECO:0000256" key="2">
    <source>
        <dbReference type="ARBA" id="ARBA00009967"/>
    </source>
</evidence>